<comment type="caution">
    <text evidence="1">The sequence shown here is derived from an EMBL/GenBank/DDBJ whole genome shotgun (WGS) entry which is preliminary data.</text>
</comment>
<dbReference type="InterPro" id="IPR014924">
    <property type="entry name" value="DUF1803"/>
</dbReference>
<sequence>MIKVINPSRLTRQPFFHELINYLDRHDDVTLREIKCEFANFSNIDRSIEDYIKAGYVVRANKRYQQTLPLLQNVTDLSLDQEVFVRDDSSLYKELRNVRFKTRLTNQTNQVILVETTDFLREQLTLSNYFYKLKQQYPLNNQQQKLYKLIGDVNPEYALKYMTTFLLKYGRKTELMQKRHDIFVDALVILGYIVPNESGNYELKLDFDKETLTFRVQKSVDFYNKHHRIIKF</sequence>
<dbReference type="Pfam" id="PF08820">
    <property type="entry name" value="DUF1803"/>
    <property type="match status" value="1"/>
</dbReference>
<gene>
    <name evidence="1" type="ORF">RN79_01210</name>
</gene>
<accession>A0A0C1HVV2</accession>
<dbReference type="STRING" id="862969.SCI_0509"/>
<dbReference type="RefSeq" id="WP_006269858.1">
    <property type="nucleotide sequence ID" value="NZ_CAUTAL010000003.1"/>
</dbReference>
<dbReference type="GeneID" id="93846607"/>
<proteinExistence type="predicted"/>
<name>A0A0C1HVV2_STRCV</name>
<reference evidence="1 2" key="1">
    <citation type="submission" date="2014-12" db="EMBL/GenBank/DDBJ databases">
        <title>Partial genome sequence of Streptococcus constellatus KCOM 1650 (= ChDC B144).</title>
        <authorList>
            <person name="Kook J.-K."/>
            <person name="Park S.-N."/>
            <person name="Lim Y.K."/>
            <person name="Jo E."/>
        </authorList>
    </citation>
    <scope>NUCLEOTIDE SEQUENCE [LARGE SCALE GENOMIC DNA]</scope>
    <source>
        <strain evidence="1 2">KCOM 1650</strain>
    </source>
</reference>
<dbReference type="EMBL" id="JWIY01000001">
    <property type="protein sequence ID" value="KIC78223.1"/>
    <property type="molecule type" value="Genomic_DNA"/>
</dbReference>
<organism evidence="1 2">
    <name type="scientific">Streptococcus constellatus</name>
    <dbReference type="NCBI Taxonomy" id="76860"/>
    <lineage>
        <taxon>Bacteria</taxon>
        <taxon>Bacillati</taxon>
        <taxon>Bacillota</taxon>
        <taxon>Bacilli</taxon>
        <taxon>Lactobacillales</taxon>
        <taxon>Streptococcaceae</taxon>
        <taxon>Streptococcus</taxon>
        <taxon>Streptococcus anginosus group</taxon>
    </lineage>
</organism>
<evidence type="ECO:0000313" key="2">
    <source>
        <dbReference type="Proteomes" id="UP000031339"/>
    </source>
</evidence>
<evidence type="ECO:0000313" key="1">
    <source>
        <dbReference type="EMBL" id="KIC78223.1"/>
    </source>
</evidence>
<dbReference type="AlphaFoldDB" id="A0A0C1HVV2"/>
<dbReference type="OrthoDB" id="2234771at2"/>
<dbReference type="Proteomes" id="UP000031339">
    <property type="component" value="Unassembled WGS sequence"/>
</dbReference>
<protein>
    <submittedName>
        <fullName evidence="1">Uncharacterized protein</fullName>
    </submittedName>
</protein>